<evidence type="ECO:0000313" key="2">
    <source>
        <dbReference type="EMBL" id="MBB4046105.1"/>
    </source>
</evidence>
<organism evidence="2 3">
    <name type="scientific">Bacteroides reticulotermitis</name>
    <dbReference type="NCBI Taxonomy" id="1133319"/>
    <lineage>
        <taxon>Bacteria</taxon>
        <taxon>Pseudomonadati</taxon>
        <taxon>Bacteroidota</taxon>
        <taxon>Bacteroidia</taxon>
        <taxon>Bacteroidales</taxon>
        <taxon>Bacteroidaceae</taxon>
        <taxon>Bacteroides</taxon>
    </lineage>
</organism>
<proteinExistence type="predicted"/>
<keyword evidence="3" id="KW-1185">Reference proteome</keyword>
<comment type="caution">
    <text evidence="2">The sequence shown here is derived from an EMBL/GenBank/DDBJ whole genome shotgun (WGS) entry which is preliminary data.</text>
</comment>
<dbReference type="AlphaFoldDB" id="A0A840DBU3"/>
<feature type="chain" id="PRO_5032991472" evidence="1">
    <location>
        <begin position="21"/>
        <end position="157"/>
    </location>
</feature>
<dbReference type="InterPro" id="IPR020018">
    <property type="entry name" value="Motility-assoc_lipoprot_GldH"/>
</dbReference>
<dbReference type="RefSeq" id="WP_044164993.1">
    <property type="nucleotide sequence ID" value="NZ_JACIER010000022.1"/>
</dbReference>
<keyword evidence="2" id="KW-0449">Lipoprotein</keyword>
<accession>A0A840DBU3</accession>
<dbReference type="NCBIfam" id="TIGR03511">
    <property type="entry name" value="GldH_lipo"/>
    <property type="match status" value="1"/>
</dbReference>
<dbReference type="PROSITE" id="PS51257">
    <property type="entry name" value="PROKAR_LIPOPROTEIN"/>
    <property type="match status" value="1"/>
</dbReference>
<keyword evidence="1" id="KW-0732">Signal</keyword>
<dbReference type="EMBL" id="JACIER010000022">
    <property type="protein sequence ID" value="MBB4046105.1"/>
    <property type="molecule type" value="Genomic_DNA"/>
</dbReference>
<feature type="signal peptide" evidence="1">
    <location>
        <begin position="1"/>
        <end position="20"/>
    </location>
</feature>
<protein>
    <submittedName>
        <fullName evidence="2">Gliding motility-associated lipoprotein GldH</fullName>
    </submittedName>
</protein>
<reference evidence="2" key="1">
    <citation type="submission" date="2020-08" db="EMBL/GenBank/DDBJ databases">
        <title>Genomic Encyclopedia of Type Strains, Phase IV (KMG-IV): sequencing the most valuable type-strain genomes for metagenomic binning, comparative biology and taxonomic classification.</title>
        <authorList>
            <person name="Goeker M."/>
        </authorList>
    </citation>
    <scope>NUCLEOTIDE SEQUENCE [LARGE SCALE GENOMIC DNA]</scope>
    <source>
        <strain evidence="2">DSM 105720</strain>
    </source>
</reference>
<dbReference type="Proteomes" id="UP000560658">
    <property type="component" value="Unassembled WGS sequence"/>
</dbReference>
<name>A0A840DBU3_9BACE</name>
<evidence type="ECO:0000256" key="1">
    <source>
        <dbReference type="SAM" id="SignalP"/>
    </source>
</evidence>
<dbReference type="Pfam" id="PF14109">
    <property type="entry name" value="GldH_lipo"/>
    <property type="match status" value="1"/>
</dbReference>
<evidence type="ECO:0000313" key="3">
    <source>
        <dbReference type="Proteomes" id="UP000560658"/>
    </source>
</evidence>
<gene>
    <name evidence="2" type="ORF">GGR06_003933</name>
</gene>
<sequence>MRSLLKNSLFYLFCICFSTACIEKNTVYHSYQSLSQTGWGKSDTLFFQVMLNDSVPTLLNLFAEVRNQNSYPYQDLYLFVSQNLRDSLIWETDTIEIALTDKAGRWKGNEWGSLHQSTVPIRSVIVSHTGKRTIKVAHGMKDFRLSGLNDVGIRIDR</sequence>